<name>A0A137PGX3_CONC2</name>
<dbReference type="Gene3D" id="1.10.287.10">
    <property type="entry name" value="S15/NS1, RNA-binding"/>
    <property type="match status" value="1"/>
</dbReference>
<dbReference type="SUPFAM" id="SSF55681">
    <property type="entry name" value="Class II aaRS and biotin synthetases"/>
    <property type="match status" value="1"/>
</dbReference>
<feature type="binding site" evidence="14">
    <location>
        <position position="336"/>
    </location>
    <ligand>
        <name>L-histidine</name>
        <dbReference type="ChEBI" id="CHEBI:57595"/>
    </ligand>
</feature>
<evidence type="ECO:0000256" key="1">
    <source>
        <dbReference type="ARBA" id="ARBA00004496"/>
    </source>
</evidence>
<dbReference type="OrthoDB" id="1906957at2759"/>
<evidence type="ECO:0000256" key="4">
    <source>
        <dbReference type="ARBA" id="ARBA00022490"/>
    </source>
</evidence>
<evidence type="ECO:0000256" key="6">
    <source>
        <dbReference type="ARBA" id="ARBA00022741"/>
    </source>
</evidence>
<dbReference type="InterPro" id="IPR000738">
    <property type="entry name" value="WHEP-TRS_dom"/>
</dbReference>
<dbReference type="InterPro" id="IPR036621">
    <property type="entry name" value="Anticodon-bd_dom_sf"/>
</dbReference>
<comment type="similarity">
    <text evidence="2">Belongs to the class-II aminoacyl-tRNA synthetase family.</text>
</comment>
<dbReference type="InterPro" id="IPR045864">
    <property type="entry name" value="aa-tRNA-synth_II/BPL/LPL"/>
</dbReference>
<keyword evidence="4" id="KW-0963">Cytoplasm</keyword>
<evidence type="ECO:0000256" key="2">
    <source>
        <dbReference type="ARBA" id="ARBA00008226"/>
    </source>
</evidence>
<evidence type="ECO:0000259" key="17">
    <source>
        <dbReference type="PROSITE" id="PS51185"/>
    </source>
</evidence>
<evidence type="ECO:0000313" key="18">
    <source>
        <dbReference type="EMBL" id="KXN74225.1"/>
    </source>
</evidence>
<feature type="binding site" evidence="14">
    <location>
        <position position="183"/>
    </location>
    <ligand>
        <name>L-histidine</name>
        <dbReference type="ChEBI" id="CHEBI:57595"/>
    </ligand>
</feature>
<reference evidence="18 19" key="1">
    <citation type="journal article" date="2015" name="Genome Biol. Evol.">
        <title>Phylogenomic analyses indicate that early fungi evolved digesting cell walls of algal ancestors of land plants.</title>
        <authorList>
            <person name="Chang Y."/>
            <person name="Wang S."/>
            <person name="Sekimoto S."/>
            <person name="Aerts A.L."/>
            <person name="Choi C."/>
            <person name="Clum A."/>
            <person name="LaButti K.M."/>
            <person name="Lindquist E.A."/>
            <person name="Yee Ngan C."/>
            <person name="Ohm R.A."/>
            <person name="Salamov A.A."/>
            <person name="Grigoriev I.V."/>
            <person name="Spatafora J.W."/>
            <person name="Berbee M.L."/>
        </authorList>
    </citation>
    <scope>NUCLEOTIDE SEQUENCE [LARGE SCALE GENOMIC DNA]</scope>
    <source>
        <strain evidence="18 19">NRRL 28638</strain>
    </source>
</reference>
<dbReference type="InterPro" id="IPR009068">
    <property type="entry name" value="uS15_NS1_RNA-bd_sf"/>
</dbReference>
<dbReference type="PROSITE" id="PS50862">
    <property type="entry name" value="AA_TRNA_LIGASE_II"/>
    <property type="match status" value="1"/>
</dbReference>
<dbReference type="OMA" id="CGGGNFK"/>
<dbReference type="GO" id="GO:0006427">
    <property type="term" value="P:histidyl-tRNA aminoacylation"/>
    <property type="evidence" value="ECO:0007669"/>
    <property type="project" value="InterPro"/>
</dbReference>
<dbReference type="PROSITE" id="PS00762">
    <property type="entry name" value="WHEP_TRS_1"/>
    <property type="match status" value="1"/>
</dbReference>
<dbReference type="CDD" id="cd00939">
    <property type="entry name" value="MetRS_RNA"/>
    <property type="match status" value="1"/>
</dbReference>
<dbReference type="EMBL" id="KQ964426">
    <property type="protein sequence ID" value="KXN74225.1"/>
    <property type="molecule type" value="Genomic_DNA"/>
</dbReference>
<dbReference type="InterPro" id="IPR041715">
    <property type="entry name" value="HisRS-like_core"/>
</dbReference>
<dbReference type="AlphaFoldDB" id="A0A137PGX3"/>
<dbReference type="STRING" id="796925.A0A137PGX3"/>
<feature type="region of interest" description="Disordered" evidence="15">
    <location>
        <begin position="357"/>
        <end position="381"/>
    </location>
</feature>
<dbReference type="InterPro" id="IPR004154">
    <property type="entry name" value="Anticodon-bd"/>
</dbReference>
<evidence type="ECO:0000256" key="10">
    <source>
        <dbReference type="ARBA" id="ARBA00030619"/>
    </source>
</evidence>
<evidence type="ECO:0000256" key="5">
    <source>
        <dbReference type="ARBA" id="ARBA00022598"/>
    </source>
</evidence>
<evidence type="ECO:0000256" key="11">
    <source>
        <dbReference type="ARBA" id="ARBA00047639"/>
    </source>
</evidence>
<dbReference type="InterPro" id="IPR006195">
    <property type="entry name" value="aa-tRNA-synth_II"/>
</dbReference>
<dbReference type="PANTHER" id="PTHR11476:SF7">
    <property type="entry name" value="HISTIDINE--TRNA LIGASE"/>
    <property type="match status" value="1"/>
</dbReference>
<dbReference type="Gene3D" id="3.30.930.10">
    <property type="entry name" value="Bira Bifunctional Protein, Domain 2"/>
    <property type="match status" value="1"/>
</dbReference>
<comment type="catalytic activity">
    <reaction evidence="11">
        <text>tRNA(His) + L-histidine + ATP = L-histidyl-tRNA(His) + AMP + diphosphate + H(+)</text>
        <dbReference type="Rhea" id="RHEA:17313"/>
        <dbReference type="Rhea" id="RHEA-COMP:9665"/>
        <dbReference type="Rhea" id="RHEA-COMP:9689"/>
        <dbReference type="ChEBI" id="CHEBI:15378"/>
        <dbReference type="ChEBI" id="CHEBI:30616"/>
        <dbReference type="ChEBI" id="CHEBI:33019"/>
        <dbReference type="ChEBI" id="CHEBI:57595"/>
        <dbReference type="ChEBI" id="CHEBI:78442"/>
        <dbReference type="ChEBI" id="CHEBI:78527"/>
        <dbReference type="ChEBI" id="CHEBI:456215"/>
        <dbReference type="EC" id="6.1.1.21"/>
    </reaction>
</comment>
<feature type="binding site" evidence="14">
    <location>
        <begin position="340"/>
        <end position="341"/>
    </location>
    <ligand>
        <name>L-histidine</name>
        <dbReference type="ChEBI" id="CHEBI:57595"/>
    </ligand>
</feature>
<organism evidence="18 19">
    <name type="scientific">Conidiobolus coronatus (strain ATCC 28846 / CBS 209.66 / NRRL 28638)</name>
    <name type="common">Delacroixia coronata</name>
    <dbReference type="NCBI Taxonomy" id="796925"/>
    <lineage>
        <taxon>Eukaryota</taxon>
        <taxon>Fungi</taxon>
        <taxon>Fungi incertae sedis</taxon>
        <taxon>Zoopagomycota</taxon>
        <taxon>Entomophthoromycotina</taxon>
        <taxon>Entomophthoromycetes</taxon>
        <taxon>Entomophthorales</taxon>
        <taxon>Ancylistaceae</taxon>
        <taxon>Conidiobolus</taxon>
    </lineage>
</organism>
<dbReference type="GO" id="GO:0005739">
    <property type="term" value="C:mitochondrion"/>
    <property type="evidence" value="ECO:0007669"/>
    <property type="project" value="TreeGrafter"/>
</dbReference>
<feature type="domain" description="Aminoacyl-transfer RNA synthetases class-II family profile" evidence="16">
    <location>
        <begin position="69"/>
        <end position="468"/>
    </location>
</feature>
<dbReference type="GO" id="GO:0004821">
    <property type="term" value="F:histidine-tRNA ligase activity"/>
    <property type="evidence" value="ECO:0007669"/>
    <property type="project" value="UniProtKB-EC"/>
</dbReference>
<dbReference type="PROSITE" id="PS51185">
    <property type="entry name" value="WHEP_TRS_2"/>
    <property type="match status" value="1"/>
</dbReference>
<evidence type="ECO:0000256" key="14">
    <source>
        <dbReference type="PIRSR" id="PIRSR001549-1"/>
    </source>
</evidence>
<sequence length="540" mass="60364">MSSVESIQQQITEQGNKVRQLKTDKADKAVIDAEVAVLVGLKKKLAELTGEDPNGKKKSKQFVLKTPKGTKDYNDKEMSIREKIFTTITKIFKKHGAITIDTPVFELRDILSGKYGEDSKLIYDLEDQGGEKCSLRYDLTVPFARYLAMNCTANQSIKRYQIAKVYRRDQPAMTKGRMREFYQCDFDIAGNFESMVPDSEVITIMCEILTELEVGQFQVKLNHRQILDGIFQVCGVPKDNIRPISSAVDKLDKLPWADVKKEMVEEKNLAPEVADKIGEYVKLSGGAELCEKLEQDEILMANPNAKQGVALMKVLFKYLEIFQVADKVKFDLSLARGLDYYTGVIYEAVLTDLDEPTPEERAAAAKKSSSKNDEDDDSQARVGSIAAGGRYDNLVGMFAQGAKKNSSLQIPCVGVSIGVERVFSILLKRAKLEEVKANQAQVYVIAVGDGLLEERMRLASELWKAGIPTEFAYKAKPKLQNQFSYCDKERIPYSVIIGQGELEKGVVKIKNMASKVKEEGDGVEVNRTDLVKELLARLSL</sequence>
<dbReference type="InterPro" id="IPR033656">
    <property type="entry name" value="HisRS_anticodon"/>
</dbReference>
<dbReference type="Gene3D" id="3.40.50.800">
    <property type="entry name" value="Anticodon-binding domain"/>
    <property type="match status" value="1"/>
</dbReference>
<comment type="subcellular location">
    <subcellularLocation>
        <location evidence="1">Cytoplasm</location>
    </subcellularLocation>
</comment>
<evidence type="ECO:0000256" key="12">
    <source>
        <dbReference type="ARBA" id="ARBA00058343"/>
    </source>
</evidence>
<evidence type="ECO:0000313" key="19">
    <source>
        <dbReference type="Proteomes" id="UP000070444"/>
    </source>
</evidence>
<dbReference type="PANTHER" id="PTHR11476">
    <property type="entry name" value="HISTIDYL-TRNA SYNTHETASE"/>
    <property type="match status" value="1"/>
</dbReference>
<dbReference type="GO" id="GO:0005524">
    <property type="term" value="F:ATP binding"/>
    <property type="evidence" value="ECO:0007669"/>
    <property type="project" value="UniProtKB-KW"/>
</dbReference>
<dbReference type="GO" id="GO:0005829">
    <property type="term" value="C:cytosol"/>
    <property type="evidence" value="ECO:0007669"/>
    <property type="project" value="TreeGrafter"/>
</dbReference>
<keyword evidence="8" id="KW-0648">Protein biosynthesis</keyword>
<dbReference type="Pfam" id="PF03129">
    <property type="entry name" value="HGTP_anticodon"/>
    <property type="match status" value="1"/>
</dbReference>
<dbReference type="PIRSF" id="PIRSF001549">
    <property type="entry name" value="His-tRNA_synth"/>
    <property type="match status" value="1"/>
</dbReference>
<comment type="function">
    <text evidence="12">Catalyzes the aminoacylation of histidyl-tRNA in both the cytoplasm and the mitochondrion.</text>
</comment>
<keyword evidence="9 18" id="KW-0030">Aminoacyl-tRNA synthetase</keyword>
<proteinExistence type="inferred from homology"/>
<accession>A0A137PGX3</accession>
<evidence type="ECO:0000256" key="13">
    <source>
        <dbReference type="ARBA" id="ARBA00067413"/>
    </source>
</evidence>
<gene>
    <name evidence="18" type="ORF">CONCODRAFT_54770</name>
</gene>
<keyword evidence="7" id="KW-0067">ATP-binding</keyword>
<feature type="binding site" evidence="14">
    <location>
        <begin position="138"/>
        <end position="140"/>
    </location>
    <ligand>
        <name>L-histidine</name>
        <dbReference type="ChEBI" id="CHEBI:57595"/>
    </ligand>
</feature>
<dbReference type="NCBIfam" id="TIGR00442">
    <property type="entry name" value="hisS"/>
    <property type="match status" value="1"/>
</dbReference>
<keyword evidence="5" id="KW-0436">Ligase</keyword>
<feature type="domain" description="WHEP-TRS" evidence="17">
    <location>
        <begin position="3"/>
        <end position="59"/>
    </location>
</feature>
<keyword evidence="6" id="KW-0547">Nucleotide-binding</keyword>
<dbReference type="SUPFAM" id="SSF47060">
    <property type="entry name" value="S15/NS1 RNA-binding domain"/>
    <property type="match status" value="1"/>
</dbReference>
<evidence type="ECO:0000256" key="15">
    <source>
        <dbReference type="SAM" id="MobiDB-lite"/>
    </source>
</evidence>
<dbReference type="SMART" id="SM00991">
    <property type="entry name" value="WHEP-TRS"/>
    <property type="match status" value="1"/>
</dbReference>
<protein>
    <recommendedName>
        <fullName evidence="13">Histidine--tRNA ligase, mitochondrial</fullName>
        <ecNumber evidence="3">6.1.1.21</ecNumber>
    </recommendedName>
    <alternativeName>
        <fullName evidence="10">Histidyl-tRNA synthetase</fullName>
    </alternativeName>
</protein>
<dbReference type="Pfam" id="PF00458">
    <property type="entry name" value="WHEP-TRS"/>
    <property type="match status" value="1"/>
</dbReference>
<dbReference type="Proteomes" id="UP000070444">
    <property type="component" value="Unassembled WGS sequence"/>
</dbReference>
<dbReference type="FunFam" id="3.40.50.800:FF:000015">
    <property type="entry name" value="Histidyl-tRNA synthetase, mitochondrial"/>
    <property type="match status" value="1"/>
</dbReference>
<evidence type="ECO:0000256" key="7">
    <source>
        <dbReference type="ARBA" id="ARBA00022840"/>
    </source>
</evidence>
<evidence type="ECO:0000256" key="3">
    <source>
        <dbReference type="ARBA" id="ARBA00012815"/>
    </source>
</evidence>
<evidence type="ECO:0000256" key="8">
    <source>
        <dbReference type="ARBA" id="ARBA00022917"/>
    </source>
</evidence>
<dbReference type="GO" id="GO:0003723">
    <property type="term" value="F:RNA binding"/>
    <property type="evidence" value="ECO:0007669"/>
    <property type="project" value="TreeGrafter"/>
</dbReference>
<dbReference type="CDD" id="cd00773">
    <property type="entry name" value="HisRS-like_core"/>
    <property type="match status" value="1"/>
</dbReference>
<dbReference type="InterPro" id="IPR015807">
    <property type="entry name" value="His-tRNA-ligase"/>
</dbReference>
<dbReference type="EC" id="6.1.1.21" evidence="3"/>
<dbReference type="SUPFAM" id="SSF52954">
    <property type="entry name" value="Class II aaRS ABD-related"/>
    <property type="match status" value="1"/>
</dbReference>
<dbReference type="InterPro" id="IPR004516">
    <property type="entry name" value="HisRS/HisZ"/>
</dbReference>
<feature type="binding site" evidence="14">
    <location>
        <position position="167"/>
    </location>
    <ligand>
        <name>L-histidine</name>
        <dbReference type="ChEBI" id="CHEBI:57595"/>
    </ligand>
</feature>
<dbReference type="CDD" id="cd00859">
    <property type="entry name" value="HisRS_anticodon"/>
    <property type="match status" value="1"/>
</dbReference>
<dbReference type="GO" id="GO:0032543">
    <property type="term" value="P:mitochondrial translation"/>
    <property type="evidence" value="ECO:0007669"/>
    <property type="project" value="TreeGrafter"/>
</dbReference>
<evidence type="ECO:0000259" key="16">
    <source>
        <dbReference type="PROSITE" id="PS50862"/>
    </source>
</evidence>
<feature type="binding site" evidence="14">
    <location>
        <position position="187"/>
    </location>
    <ligand>
        <name>L-histidine</name>
        <dbReference type="ChEBI" id="CHEBI:57595"/>
    </ligand>
</feature>
<keyword evidence="19" id="KW-1185">Reference proteome</keyword>
<evidence type="ECO:0000256" key="9">
    <source>
        <dbReference type="ARBA" id="ARBA00023146"/>
    </source>
</evidence>
<dbReference type="Pfam" id="PF13393">
    <property type="entry name" value="tRNA-synt_His"/>
    <property type="match status" value="1"/>
</dbReference>
<dbReference type="FunFam" id="3.30.930.10:FF:000021">
    <property type="entry name" value="Probable histidine--tRNA ligase, mitochondrial"/>
    <property type="match status" value="1"/>
</dbReference>